<evidence type="ECO:0000256" key="1">
    <source>
        <dbReference type="SAM" id="Phobius"/>
    </source>
</evidence>
<comment type="caution">
    <text evidence="2">The sequence shown here is derived from an EMBL/GenBank/DDBJ whole genome shotgun (WGS) entry which is preliminary data.</text>
</comment>
<keyword evidence="1" id="KW-1133">Transmembrane helix</keyword>
<proteinExistence type="predicted"/>
<gene>
    <name evidence="2" type="ORF">AAW00_04730</name>
</gene>
<keyword evidence="3" id="KW-1185">Reference proteome</keyword>
<keyword evidence="1" id="KW-0472">Membrane</keyword>
<evidence type="ECO:0000313" key="3">
    <source>
        <dbReference type="Proteomes" id="UP000053464"/>
    </source>
</evidence>
<feature type="transmembrane region" description="Helical" evidence="1">
    <location>
        <begin position="120"/>
        <end position="137"/>
    </location>
</feature>
<dbReference type="AlphaFoldDB" id="A0A0G9N2E8"/>
<dbReference type="Proteomes" id="UP000053464">
    <property type="component" value="Unassembled WGS sequence"/>
</dbReference>
<evidence type="ECO:0000313" key="2">
    <source>
        <dbReference type="EMBL" id="KLE35703.1"/>
    </source>
</evidence>
<dbReference type="RefSeq" id="WP_047003110.1">
    <property type="nucleotide sequence ID" value="NZ_LBHB01000001.1"/>
</dbReference>
<feature type="transmembrane region" description="Helical" evidence="1">
    <location>
        <begin position="55"/>
        <end position="76"/>
    </location>
</feature>
<dbReference type="STRING" id="1581420.AAW00_04730"/>
<evidence type="ECO:0008006" key="4">
    <source>
        <dbReference type="Google" id="ProtNLM"/>
    </source>
</evidence>
<accession>A0A0G9N2E8</accession>
<name>A0A0G9N2E8_9SPHN</name>
<dbReference type="EMBL" id="LBHB01000001">
    <property type="protein sequence ID" value="KLE35703.1"/>
    <property type="molecule type" value="Genomic_DNA"/>
</dbReference>
<dbReference type="PROSITE" id="PS51257">
    <property type="entry name" value="PROKAR_LIPOPROTEIN"/>
    <property type="match status" value="1"/>
</dbReference>
<dbReference type="OrthoDB" id="9872776at2"/>
<feature type="transmembrane region" description="Helical" evidence="1">
    <location>
        <begin position="12"/>
        <end position="35"/>
    </location>
</feature>
<reference evidence="2 3" key="1">
    <citation type="submission" date="2015-04" db="EMBL/GenBank/DDBJ databases">
        <title>The draft genome sequence of Erythrobacter luteus KA37.</title>
        <authorList>
            <person name="Zhuang L."/>
            <person name="Liu Y."/>
            <person name="Shao Z."/>
        </authorList>
    </citation>
    <scope>NUCLEOTIDE SEQUENCE [LARGE SCALE GENOMIC DNA]</scope>
    <source>
        <strain evidence="2 3">KA37</strain>
    </source>
</reference>
<keyword evidence="1" id="KW-0812">Transmembrane</keyword>
<sequence>MHRSRLRSVCYAVATGMLLGCGSVLGIFLLATPGYANEATGGTAGMLALMMPGTIFLGLLFTLPSACALVFTMAGIQRSGIDVLAPWRWALGGFLASLPVAWLFGFMLRESLFDLPSAHMILLGFGVLSGLAARWGYREVADDNFERNAATTVS</sequence>
<feature type="transmembrane region" description="Helical" evidence="1">
    <location>
        <begin position="88"/>
        <end position="108"/>
    </location>
</feature>
<organism evidence="2 3">
    <name type="scientific">Aurantiacibacter luteus</name>
    <dbReference type="NCBI Taxonomy" id="1581420"/>
    <lineage>
        <taxon>Bacteria</taxon>
        <taxon>Pseudomonadati</taxon>
        <taxon>Pseudomonadota</taxon>
        <taxon>Alphaproteobacteria</taxon>
        <taxon>Sphingomonadales</taxon>
        <taxon>Erythrobacteraceae</taxon>
        <taxon>Aurantiacibacter</taxon>
    </lineage>
</organism>
<protein>
    <recommendedName>
        <fullName evidence="4">Lipoprotein</fullName>
    </recommendedName>
</protein>